<dbReference type="SMART" id="SM00320">
    <property type="entry name" value="WD40"/>
    <property type="match status" value="4"/>
</dbReference>
<keyword evidence="4" id="KW-1185">Reference proteome</keyword>
<evidence type="ECO:0000313" key="4">
    <source>
        <dbReference type="Proteomes" id="UP000689195"/>
    </source>
</evidence>
<organism evidence="3 4">
    <name type="scientific">Paramecium pentaurelia</name>
    <dbReference type="NCBI Taxonomy" id="43138"/>
    <lineage>
        <taxon>Eukaryota</taxon>
        <taxon>Sar</taxon>
        <taxon>Alveolata</taxon>
        <taxon>Ciliophora</taxon>
        <taxon>Intramacronucleata</taxon>
        <taxon>Oligohymenophorea</taxon>
        <taxon>Peniculida</taxon>
        <taxon>Parameciidae</taxon>
        <taxon>Paramecium</taxon>
    </lineage>
</organism>
<dbReference type="GO" id="GO:0016226">
    <property type="term" value="P:iron-sulfur cluster assembly"/>
    <property type="evidence" value="ECO:0007669"/>
    <property type="project" value="TreeGrafter"/>
</dbReference>
<gene>
    <name evidence="3" type="ORF">PPENT_87.1.T1380120</name>
</gene>
<dbReference type="PROSITE" id="PS50294">
    <property type="entry name" value="WD_REPEATS_REGION"/>
    <property type="match status" value="2"/>
</dbReference>
<dbReference type="Pfam" id="PF00400">
    <property type="entry name" value="WD40"/>
    <property type="match status" value="3"/>
</dbReference>
<dbReference type="FunFam" id="2.130.10.10:FF:001434">
    <property type="entry name" value="Uncharacterized protein"/>
    <property type="match status" value="1"/>
</dbReference>
<sequence>MLSVQTPFNINTSYQQSINACLQSFEQALEASYNRISDQIELIFAPFNQSNALGLLIPPSDFLFKSNIFELPSISNNQKKQLTQEILPLVSTIVSREVKKNEQSLNEKYKKQSQEFQLKLNNIQEKKSHYKEIIKIKQQEIKQMKILLQKEQIICQSPLQDQYNLKKFTFELMNQNSIKQQEQCYAIAINKDNSIVIAGCDKQIKVFDLKQGILNESQLLSNHQDFVCTLNFMKKSNHFVSGSRDKSIIIWQMNQNNQWNCQHKLEGHSNAIDNLLLNNNEDLIISGSYDSSIKFWNQQNGWFCQQTIIDHSEYFFQLSLNEKQDKLISCSADKQILVIEYSQMHQIWNVIQKIKLEQFGYRLCFINDNQFTFQPYGQEQMNVYELNSSNQQFVKVKQITVISSSNSCINLFPQQYLKCKCLLVNKNGLNINFIRKKENGDFVTEQTIQFDHHYIFGQLSDDGEYLITWDFASKEIKTRKYREL</sequence>
<dbReference type="GO" id="GO:0097361">
    <property type="term" value="C:cytosolic [4Fe-4S] assembly targeting complex"/>
    <property type="evidence" value="ECO:0007669"/>
    <property type="project" value="TreeGrafter"/>
</dbReference>
<keyword evidence="1" id="KW-0853">WD repeat</keyword>
<proteinExistence type="predicted"/>
<dbReference type="PROSITE" id="PS50082">
    <property type="entry name" value="WD_REPEATS_2"/>
    <property type="match status" value="2"/>
</dbReference>
<reference evidence="3" key="1">
    <citation type="submission" date="2021-01" db="EMBL/GenBank/DDBJ databases">
        <authorList>
            <consortium name="Genoscope - CEA"/>
            <person name="William W."/>
        </authorList>
    </citation>
    <scope>NUCLEOTIDE SEQUENCE</scope>
</reference>
<evidence type="ECO:0000256" key="1">
    <source>
        <dbReference type="PROSITE-ProRule" id="PRU00221"/>
    </source>
</evidence>
<dbReference type="InterPro" id="IPR001680">
    <property type="entry name" value="WD40_rpt"/>
</dbReference>
<dbReference type="PANTHER" id="PTHR19920">
    <property type="entry name" value="WD40 PROTEIN CIAO1"/>
    <property type="match status" value="1"/>
</dbReference>
<evidence type="ECO:0000313" key="3">
    <source>
        <dbReference type="EMBL" id="CAD8204831.1"/>
    </source>
</evidence>
<comment type="caution">
    <text evidence="3">The sequence shown here is derived from an EMBL/GenBank/DDBJ whole genome shotgun (WGS) entry which is preliminary data.</text>
</comment>
<feature type="coiled-coil region" evidence="2">
    <location>
        <begin position="95"/>
        <end position="140"/>
    </location>
</feature>
<evidence type="ECO:0000256" key="2">
    <source>
        <dbReference type="SAM" id="Coils"/>
    </source>
</evidence>
<dbReference type="Proteomes" id="UP000689195">
    <property type="component" value="Unassembled WGS sequence"/>
</dbReference>
<evidence type="ECO:0008006" key="5">
    <source>
        <dbReference type="Google" id="ProtNLM"/>
    </source>
</evidence>
<accession>A0A8S1XTZ1</accession>
<dbReference type="OrthoDB" id="406844at2759"/>
<dbReference type="EMBL" id="CAJJDO010000138">
    <property type="protein sequence ID" value="CAD8204831.1"/>
    <property type="molecule type" value="Genomic_DNA"/>
</dbReference>
<feature type="repeat" description="WD" evidence="1">
    <location>
        <begin position="220"/>
        <end position="254"/>
    </location>
</feature>
<dbReference type="PANTHER" id="PTHR19920:SF0">
    <property type="entry name" value="CYTOSOLIC IRON-SULFUR PROTEIN ASSEMBLY PROTEIN CIAO1-RELATED"/>
    <property type="match status" value="1"/>
</dbReference>
<feature type="repeat" description="WD" evidence="1">
    <location>
        <begin position="265"/>
        <end position="297"/>
    </location>
</feature>
<protein>
    <recommendedName>
        <fullName evidence="5">WD domain, G-beta repeat protein</fullName>
    </recommendedName>
</protein>
<keyword evidence="2" id="KW-0175">Coiled coil</keyword>
<name>A0A8S1XTZ1_9CILI</name>
<dbReference type="AlphaFoldDB" id="A0A8S1XTZ1"/>